<reference evidence="1 2" key="1">
    <citation type="journal article" date="2010" name="Stand. Genomic Sci.">
        <title>Complete genome sequence of Streptosporangium roseum type strain (NI 9100).</title>
        <authorList>
            <person name="Nolan M."/>
            <person name="Sikorski J."/>
            <person name="Jando M."/>
            <person name="Lucas S."/>
            <person name="Lapidus A."/>
            <person name="Glavina Del Rio T."/>
            <person name="Chen F."/>
            <person name="Tice H."/>
            <person name="Pitluck S."/>
            <person name="Cheng J.F."/>
            <person name="Chertkov O."/>
            <person name="Sims D."/>
            <person name="Meincke L."/>
            <person name="Brettin T."/>
            <person name="Han C."/>
            <person name="Detter J.C."/>
            <person name="Bruce D."/>
            <person name="Goodwin L."/>
            <person name="Land M."/>
            <person name="Hauser L."/>
            <person name="Chang Y.J."/>
            <person name="Jeffries C.D."/>
            <person name="Ivanova N."/>
            <person name="Mavromatis K."/>
            <person name="Mikhailova N."/>
            <person name="Chen A."/>
            <person name="Palaniappan K."/>
            <person name="Chain P."/>
            <person name="Rohde M."/>
            <person name="Goker M."/>
            <person name="Bristow J."/>
            <person name="Eisen J.A."/>
            <person name="Markowitz V."/>
            <person name="Hugenholtz P."/>
            <person name="Kyrpides N.C."/>
            <person name="Klenk H.P."/>
        </authorList>
    </citation>
    <scope>NUCLEOTIDE SEQUENCE [LARGE SCALE GENOMIC DNA]</scope>
    <source>
        <strain evidence="2">ATCC 12428 / DSM 43021 / JCM 3005 / NI 9100</strain>
    </source>
</reference>
<evidence type="ECO:0000313" key="2">
    <source>
        <dbReference type="Proteomes" id="UP000002029"/>
    </source>
</evidence>
<sequence>MHALVRLDSHGEGLRLLEDTTLFPSRPTMPSDHVEEQGRRLVVQVAPPLSTIRHPLSNRCSERYVMEA</sequence>
<protein>
    <submittedName>
        <fullName evidence="1">Uncharacterized protein</fullName>
    </submittedName>
</protein>
<accession>D2AVY5</accession>
<gene>
    <name evidence="1" type="ordered locus">Sros_0044</name>
</gene>
<dbReference type="AlphaFoldDB" id="D2AVY5"/>
<dbReference type="HOGENOM" id="CLU_2792330_0_0_11"/>
<dbReference type="RefSeq" id="WP_012886850.1">
    <property type="nucleotide sequence ID" value="NC_013595.1"/>
</dbReference>
<dbReference type="EMBL" id="CP001814">
    <property type="protein sequence ID" value="ACZ83104.1"/>
    <property type="molecule type" value="Genomic_DNA"/>
</dbReference>
<proteinExistence type="predicted"/>
<organism evidence="1 2">
    <name type="scientific">Streptosporangium roseum (strain ATCC 12428 / DSM 43021 / JCM 3005 / KCTC 9067 / NCIMB 10171 / NRRL 2505 / NI 9100)</name>
    <dbReference type="NCBI Taxonomy" id="479432"/>
    <lineage>
        <taxon>Bacteria</taxon>
        <taxon>Bacillati</taxon>
        <taxon>Actinomycetota</taxon>
        <taxon>Actinomycetes</taxon>
        <taxon>Streptosporangiales</taxon>
        <taxon>Streptosporangiaceae</taxon>
        <taxon>Streptosporangium</taxon>
    </lineage>
</organism>
<name>D2AVY5_STRRD</name>
<evidence type="ECO:0000313" key="1">
    <source>
        <dbReference type="EMBL" id="ACZ83104.1"/>
    </source>
</evidence>
<keyword evidence="2" id="KW-1185">Reference proteome</keyword>
<dbReference type="KEGG" id="sro:Sros_0044"/>
<dbReference type="Proteomes" id="UP000002029">
    <property type="component" value="Chromosome"/>
</dbReference>